<feature type="chain" id="PRO_5003841805" evidence="2">
    <location>
        <begin position="33"/>
        <end position="117"/>
    </location>
</feature>
<dbReference type="Proteomes" id="UP000266841">
    <property type="component" value="Unassembled WGS sequence"/>
</dbReference>
<feature type="non-terminal residue" evidence="3">
    <location>
        <position position="117"/>
    </location>
</feature>
<comment type="caution">
    <text evidence="3">The sequence shown here is derived from an EMBL/GenBank/DDBJ whole genome shotgun (WGS) entry which is preliminary data.</text>
</comment>
<accession>K0TGT7</accession>
<proteinExistence type="predicted"/>
<evidence type="ECO:0000256" key="1">
    <source>
        <dbReference type="SAM" id="MobiDB-lite"/>
    </source>
</evidence>
<organism evidence="3 4">
    <name type="scientific">Thalassiosira oceanica</name>
    <name type="common">Marine diatom</name>
    <dbReference type="NCBI Taxonomy" id="159749"/>
    <lineage>
        <taxon>Eukaryota</taxon>
        <taxon>Sar</taxon>
        <taxon>Stramenopiles</taxon>
        <taxon>Ochrophyta</taxon>
        <taxon>Bacillariophyta</taxon>
        <taxon>Coscinodiscophyceae</taxon>
        <taxon>Thalassiosirophycidae</taxon>
        <taxon>Thalassiosirales</taxon>
        <taxon>Thalassiosiraceae</taxon>
        <taxon>Thalassiosira</taxon>
    </lineage>
</organism>
<keyword evidence="4" id="KW-1185">Reference proteome</keyword>
<name>K0TGT7_THAOC</name>
<sequence length="117" mass="11499">MMTPTGVPGGRPRRPVLLVVLCLVASAGTSAGADREACSAAGDGDGGGDAEACPAGPFDPSSLGRPLRPSDLPGPAAFSAYANSTLDPPRGAEAGRGRREGEADEPPGWAKAGDGTV</sequence>
<keyword evidence="2" id="KW-0732">Signal</keyword>
<protein>
    <submittedName>
        <fullName evidence="3">Uncharacterized protein</fullName>
    </submittedName>
</protein>
<reference evidence="3 4" key="1">
    <citation type="journal article" date="2012" name="Genome Biol.">
        <title>Genome and low-iron response of an oceanic diatom adapted to chronic iron limitation.</title>
        <authorList>
            <person name="Lommer M."/>
            <person name="Specht M."/>
            <person name="Roy A.S."/>
            <person name="Kraemer L."/>
            <person name="Andreson R."/>
            <person name="Gutowska M.A."/>
            <person name="Wolf J."/>
            <person name="Bergner S.V."/>
            <person name="Schilhabel M.B."/>
            <person name="Klostermeier U.C."/>
            <person name="Beiko R.G."/>
            <person name="Rosenstiel P."/>
            <person name="Hippler M."/>
            <person name="Laroche J."/>
        </authorList>
    </citation>
    <scope>NUCLEOTIDE SEQUENCE [LARGE SCALE GENOMIC DNA]</scope>
    <source>
        <strain evidence="3 4">CCMP1005</strain>
    </source>
</reference>
<dbReference type="EMBL" id="AGNL01002476">
    <property type="protein sequence ID" value="EJK76184.1"/>
    <property type="molecule type" value="Genomic_DNA"/>
</dbReference>
<dbReference type="AlphaFoldDB" id="K0TGT7"/>
<gene>
    <name evidence="3" type="ORF">THAOC_02069</name>
</gene>
<evidence type="ECO:0000256" key="2">
    <source>
        <dbReference type="SAM" id="SignalP"/>
    </source>
</evidence>
<evidence type="ECO:0000313" key="3">
    <source>
        <dbReference type="EMBL" id="EJK76184.1"/>
    </source>
</evidence>
<feature type="signal peptide" evidence="2">
    <location>
        <begin position="1"/>
        <end position="32"/>
    </location>
</feature>
<feature type="region of interest" description="Disordered" evidence="1">
    <location>
        <begin position="28"/>
        <end position="117"/>
    </location>
</feature>
<evidence type="ECO:0000313" key="4">
    <source>
        <dbReference type="Proteomes" id="UP000266841"/>
    </source>
</evidence>